<dbReference type="Proteomes" id="UP000276215">
    <property type="component" value="Unassembled WGS sequence"/>
</dbReference>
<keyword evidence="3" id="KW-1185">Reference proteome</keyword>
<keyword evidence="1" id="KW-0472">Membrane</keyword>
<dbReference type="AlphaFoldDB" id="A0A3N4J763"/>
<protein>
    <submittedName>
        <fullName evidence="2">Uncharacterized protein</fullName>
    </submittedName>
</protein>
<keyword evidence="1" id="KW-0812">Transmembrane</keyword>
<feature type="transmembrane region" description="Helical" evidence="1">
    <location>
        <begin position="25"/>
        <end position="41"/>
    </location>
</feature>
<gene>
    <name evidence="2" type="ORF">L873DRAFT_1473782</name>
</gene>
<evidence type="ECO:0000256" key="1">
    <source>
        <dbReference type="SAM" id="Phobius"/>
    </source>
</evidence>
<name>A0A3N4J763_9PEZI</name>
<keyword evidence="1" id="KW-1133">Transmembrane helix</keyword>
<proteinExistence type="predicted"/>
<feature type="transmembrane region" description="Helical" evidence="1">
    <location>
        <begin position="53"/>
        <end position="72"/>
    </location>
</feature>
<dbReference type="EMBL" id="ML120442">
    <property type="protein sequence ID" value="RPA94133.1"/>
    <property type="molecule type" value="Genomic_DNA"/>
</dbReference>
<evidence type="ECO:0000313" key="2">
    <source>
        <dbReference type="EMBL" id="RPA94133.1"/>
    </source>
</evidence>
<organism evidence="2 3">
    <name type="scientific">Choiromyces venosus 120613-1</name>
    <dbReference type="NCBI Taxonomy" id="1336337"/>
    <lineage>
        <taxon>Eukaryota</taxon>
        <taxon>Fungi</taxon>
        <taxon>Dikarya</taxon>
        <taxon>Ascomycota</taxon>
        <taxon>Pezizomycotina</taxon>
        <taxon>Pezizomycetes</taxon>
        <taxon>Pezizales</taxon>
        <taxon>Tuberaceae</taxon>
        <taxon>Choiromyces</taxon>
    </lineage>
</organism>
<reference evidence="2 3" key="1">
    <citation type="journal article" date="2018" name="Nat. Ecol. Evol.">
        <title>Pezizomycetes genomes reveal the molecular basis of ectomycorrhizal truffle lifestyle.</title>
        <authorList>
            <person name="Murat C."/>
            <person name="Payen T."/>
            <person name="Noel B."/>
            <person name="Kuo A."/>
            <person name="Morin E."/>
            <person name="Chen J."/>
            <person name="Kohler A."/>
            <person name="Krizsan K."/>
            <person name="Balestrini R."/>
            <person name="Da Silva C."/>
            <person name="Montanini B."/>
            <person name="Hainaut M."/>
            <person name="Levati E."/>
            <person name="Barry K.W."/>
            <person name="Belfiori B."/>
            <person name="Cichocki N."/>
            <person name="Clum A."/>
            <person name="Dockter R.B."/>
            <person name="Fauchery L."/>
            <person name="Guy J."/>
            <person name="Iotti M."/>
            <person name="Le Tacon F."/>
            <person name="Lindquist E.A."/>
            <person name="Lipzen A."/>
            <person name="Malagnac F."/>
            <person name="Mello A."/>
            <person name="Molinier V."/>
            <person name="Miyauchi S."/>
            <person name="Poulain J."/>
            <person name="Riccioni C."/>
            <person name="Rubini A."/>
            <person name="Sitrit Y."/>
            <person name="Splivallo R."/>
            <person name="Traeger S."/>
            <person name="Wang M."/>
            <person name="Zifcakova L."/>
            <person name="Wipf D."/>
            <person name="Zambonelli A."/>
            <person name="Paolocci F."/>
            <person name="Nowrousian M."/>
            <person name="Ottonello S."/>
            <person name="Baldrian P."/>
            <person name="Spatafora J.W."/>
            <person name="Henrissat B."/>
            <person name="Nagy L.G."/>
            <person name="Aury J.M."/>
            <person name="Wincker P."/>
            <person name="Grigoriev I.V."/>
            <person name="Bonfante P."/>
            <person name="Martin F.M."/>
        </authorList>
    </citation>
    <scope>NUCLEOTIDE SEQUENCE [LARGE SCALE GENOMIC DNA]</scope>
    <source>
        <strain evidence="2 3">120613-1</strain>
    </source>
</reference>
<evidence type="ECO:0000313" key="3">
    <source>
        <dbReference type="Proteomes" id="UP000276215"/>
    </source>
</evidence>
<sequence>MMCMYVCMYEVVVWKCKKIPHVQRFSLYTAACLLSFIFLAGDPSPHCIGVSSFWNFLKMFIILPVGSGDDLIRYDRRRSMWAGFVCE</sequence>
<accession>A0A3N4J763</accession>